<proteinExistence type="inferred from homology"/>
<dbReference type="PANTHER" id="PTHR13190">
    <property type="entry name" value="AUTOPHAGY-RELATED 2, ISOFORM A"/>
    <property type="match status" value="1"/>
</dbReference>
<keyword evidence="5" id="KW-0813">Transport</keyword>
<evidence type="ECO:0000256" key="5">
    <source>
        <dbReference type="ARBA" id="ARBA00022448"/>
    </source>
</evidence>
<comment type="similarity">
    <text evidence="3">Belongs to the ATG2 family.</text>
</comment>
<evidence type="ECO:0000256" key="10">
    <source>
        <dbReference type="ARBA" id="ARBA00024479"/>
    </source>
</evidence>
<dbReference type="InterPro" id="IPR026849">
    <property type="entry name" value="ATG2"/>
</dbReference>
<comment type="caution">
    <text evidence="13">The sequence shown here is derived from an EMBL/GenBank/DDBJ whole genome shotgun (WGS) entry which is preliminary data.</text>
</comment>
<dbReference type="GO" id="GO:0043495">
    <property type="term" value="F:protein-membrane adaptor activity"/>
    <property type="evidence" value="ECO:0007669"/>
    <property type="project" value="TreeGrafter"/>
</dbReference>
<evidence type="ECO:0000256" key="9">
    <source>
        <dbReference type="ARBA" id="ARBA00023136"/>
    </source>
</evidence>
<keyword evidence="7" id="KW-0072">Autophagy</keyword>
<evidence type="ECO:0000256" key="11">
    <source>
        <dbReference type="ARBA" id="ARBA00024615"/>
    </source>
</evidence>
<dbReference type="GO" id="GO:0061723">
    <property type="term" value="P:glycophagy"/>
    <property type="evidence" value="ECO:0007669"/>
    <property type="project" value="TreeGrafter"/>
</dbReference>
<evidence type="ECO:0000256" key="7">
    <source>
        <dbReference type="ARBA" id="ARBA00023006"/>
    </source>
</evidence>
<evidence type="ECO:0000256" key="1">
    <source>
        <dbReference type="ARBA" id="ARBA00004406"/>
    </source>
</evidence>
<dbReference type="EMBL" id="CADEBD010000300">
    <property type="protein sequence ID" value="CAB3235652.1"/>
    <property type="molecule type" value="Genomic_DNA"/>
</dbReference>
<keyword evidence="8" id="KW-0445">Lipid transport</keyword>
<evidence type="ECO:0000256" key="6">
    <source>
        <dbReference type="ARBA" id="ARBA00022824"/>
    </source>
</evidence>
<evidence type="ECO:0000256" key="2">
    <source>
        <dbReference type="ARBA" id="ARBA00004623"/>
    </source>
</evidence>
<feature type="compositionally biased region" description="Basic residues" evidence="12">
    <location>
        <begin position="254"/>
        <end position="264"/>
    </location>
</feature>
<evidence type="ECO:0000313" key="13">
    <source>
        <dbReference type="EMBL" id="CAB3235652.1"/>
    </source>
</evidence>
<dbReference type="GO" id="GO:0061709">
    <property type="term" value="P:reticulophagy"/>
    <property type="evidence" value="ECO:0007669"/>
    <property type="project" value="TreeGrafter"/>
</dbReference>
<dbReference type="GO" id="GO:0000045">
    <property type="term" value="P:autophagosome assembly"/>
    <property type="evidence" value="ECO:0007669"/>
    <property type="project" value="TreeGrafter"/>
</dbReference>
<dbReference type="PANTHER" id="PTHR13190:SF1">
    <property type="entry name" value="AUTOPHAGY-RELATED 2, ISOFORM A"/>
    <property type="match status" value="1"/>
</dbReference>
<evidence type="ECO:0000256" key="4">
    <source>
        <dbReference type="ARBA" id="ARBA00018070"/>
    </source>
</evidence>
<evidence type="ECO:0000256" key="3">
    <source>
        <dbReference type="ARBA" id="ARBA00009714"/>
    </source>
</evidence>
<sequence length="348" mass="39371">MIWCLPWFTPHCEIIKLKSIRSLIGYYLGNFLEKITLDQLSVNLYTGTGIVCDVTLKSDELNKLGDKQNWPLIIKKGRIEDISVKVPWTKNSENDSLLMVNGLSLTVQPKIREEPVISVLSWISSIWSNWAKWSSCKVCLNRKKQLDLLTDLQIGQMDFISDAIYSKLQRINVKFVNTKIIVEHMPKDIDQSVVLVIFIKSCDLYENNVSDQISDEVNSKKRIIVDGISLANVELPKQNSGYHDLGMKDSHGSQKPKSHKRNKTRLIIPESFGDEIDTDMHAIESETGNATGDANGNNELTPNTETKLLASTESEEFKQQRHSKGSFDVQEARLSGFDKLKGSEEVND</sequence>
<feature type="region of interest" description="Disordered" evidence="12">
    <location>
        <begin position="241"/>
        <end position="264"/>
    </location>
</feature>
<organism evidence="13 14">
    <name type="scientific">Arctia plantaginis</name>
    <name type="common">Wood tiger moth</name>
    <name type="synonym">Phalaena plantaginis</name>
    <dbReference type="NCBI Taxonomy" id="874455"/>
    <lineage>
        <taxon>Eukaryota</taxon>
        <taxon>Metazoa</taxon>
        <taxon>Ecdysozoa</taxon>
        <taxon>Arthropoda</taxon>
        <taxon>Hexapoda</taxon>
        <taxon>Insecta</taxon>
        <taxon>Pterygota</taxon>
        <taxon>Neoptera</taxon>
        <taxon>Endopterygota</taxon>
        <taxon>Lepidoptera</taxon>
        <taxon>Glossata</taxon>
        <taxon>Ditrysia</taxon>
        <taxon>Noctuoidea</taxon>
        <taxon>Erebidae</taxon>
        <taxon>Arctiinae</taxon>
        <taxon>Arctia</taxon>
    </lineage>
</organism>
<dbReference type="GO" id="GO:0005789">
    <property type="term" value="C:endoplasmic reticulum membrane"/>
    <property type="evidence" value="ECO:0007669"/>
    <property type="project" value="UniProtKB-SubCell"/>
</dbReference>
<feature type="compositionally biased region" description="Basic and acidic residues" evidence="12">
    <location>
        <begin position="336"/>
        <end position="348"/>
    </location>
</feature>
<evidence type="ECO:0000256" key="8">
    <source>
        <dbReference type="ARBA" id="ARBA00023055"/>
    </source>
</evidence>
<accession>A0A8S0ZQ65</accession>
<dbReference type="GO" id="GO:0061908">
    <property type="term" value="C:phagophore"/>
    <property type="evidence" value="ECO:0007669"/>
    <property type="project" value="TreeGrafter"/>
</dbReference>
<comment type="catalytic activity">
    <reaction evidence="10">
        <text>a 1,2-diacyl-sn-glycero-3-phospho-L-serine(in) = a 1,2-diacyl-sn-glycero-3-phospho-L-serine(out)</text>
        <dbReference type="Rhea" id="RHEA:38663"/>
        <dbReference type="ChEBI" id="CHEBI:57262"/>
    </reaction>
</comment>
<gene>
    <name evidence="13" type="ORF">APLA_LOCUS7033</name>
</gene>
<evidence type="ECO:0000256" key="12">
    <source>
        <dbReference type="SAM" id="MobiDB-lite"/>
    </source>
</evidence>
<dbReference type="GO" id="GO:0006869">
    <property type="term" value="P:lipid transport"/>
    <property type="evidence" value="ECO:0007669"/>
    <property type="project" value="UniProtKB-KW"/>
</dbReference>
<dbReference type="Proteomes" id="UP000494256">
    <property type="component" value="Unassembled WGS sequence"/>
</dbReference>
<dbReference type="AlphaFoldDB" id="A0A8S0ZQ65"/>
<comment type="subcellular location">
    <subcellularLocation>
        <location evidence="1">Endoplasmic reticulum membrane</location>
        <topology evidence="1">Peripheral membrane protein</topology>
    </subcellularLocation>
    <subcellularLocation>
        <location evidence="2">Preautophagosomal structure membrane</location>
        <topology evidence="2">Peripheral membrane protein</topology>
    </subcellularLocation>
</comment>
<keyword evidence="9" id="KW-0472">Membrane</keyword>
<dbReference type="OrthoDB" id="29145at2759"/>
<dbReference type="GO" id="GO:0032266">
    <property type="term" value="F:phosphatidylinositol-3-phosphate binding"/>
    <property type="evidence" value="ECO:0007669"/>
    <property type="project" value="TreeGrafter"/>
</dbReference>
<dbReference type="GO" id="GO:0000422">
    <property type="term" value="P:autophagy of mitochondrion"/>
    <property type="evidence" value="ECO:0007669"/>
    <property type="project" value="TreeGrafter"/>
</dbReference>
<name>A0A8S0ZQ65_ARCPL</name>
<dbReference type="GO" id="GO:0034045">
    <property type="term" value="C:phagophore assembly site membrane"/>
    <property type="evidence" value="ECO:0007669"/>
    <property type="project" value="UniProtKB-SubCell"/>
</dbReference>
<reference evidence="13 14" key="1">
    <citation type="submission" date="2020-04" db="EMBL/GenBank/DDBJ databases">
        <authorList>
            <person name="Wallbank WR R."/>
            <person name="Pardo Diaz C."/>
            <person name="Kozak K."/>
            <person name="Martin S."/>
            <person name="Jiggins C."/>
            <person name="Moest M."/>
            <person name="Warren A I."/>
            <person name="Byers J.R.P. K."/>
            <person name="Montejo-Kovacevich G."/>
            <person name="Yen C E."/>
        </authorList>
    </citation>
    <scope>NUCLEOTIDE SEQUENCE [LARGE SCALE GENOMIC DNA]</scope>
</reference>
<protein>
    <recommendedName>
        <fullName evidence="4">Autophagy-related protein 2</fullName>
    </recommendedName>
</protein>
<feature type="region of interest" description="Disordered" evidence="12">
    <location>
        <begin position="312"/>
        <end position="348"/>
    </location>
</feature>
<evidence type="ECO:0000313" key="14">
    <source>
        <dbReference type="Proteomes" id="UP000494256"/>
    </source>
</evidence>
<keyword evidence="6" id="KW-0256">Endoplasmic reticulum</keyword>
<dbReference type="GO" id="GO:0034727">
    <property type="term" value="P:piecemeal microautophagy of the nucleus"/>
    <property type="evidence" value="ECO:0007669"/>
    <property type="project" value="TreeGrafter"/>
</dbReference>
<comment type="catalytic activity">
    <reaction evidence="11">
        <text>a 1,2-diacyl-sn-glycero-3-phosphoethanolamine(in) = a 1,2-diacyl-sn-glycero-3-phosphoethanolamine(out)</text>
        <dbReference type="Rhea" id="RHEA:38895"/>
        <dbReference type="ChEBI" id="CHEBI:64612"/>
    </reaction>
</comment>